<keyword evidence="2" id="KW-0813">Transport</keyword>
<feature type="repeat" description="ARM" evidence="4">
    <location>
        <begin position="88"/>
        <end position="118"/>
    </location>
</feature>
<dbReference type="SMART" id="SM00185">
    <property type="entry name" value="ARM"/>
    <property type="match status" value="4"/>
</dbReference>
<dbReference type="GO" id="GO:0015031">
    <property type="term" value="P:protein transport"/>
    <property type="evidence" value="ECO:0007669"/>
    <property type="project" value="UniProtKB-KW"/>
</dbReference>
<organism evidence="5 6">
    <name type="scientific">Panagrolaimus davidi</name>
    <dbReference type="NCBI Taxonomy" id="227884"/>
    <lineage>
        <taxon>Eukaryota</taxon>
        <taxon>Metazoa</taxon>
        <taxon>Ecdysozoa</taxon>
        <taxon>Nematoda</taxon>
        <taxon>Chromadorea</taxon>
        <taxon>Rhabditida</taxon>
        <taxon>Tylenchina</taxon>
        <taxon>Panagrolaimomorpha</taxon>
        <taxon>Panagrolaimoidea</taxon>
        <taxon>Panagrolaimidae</taxon>
        <taxon>Panagrolaimus</taxon>
    </lineage>
</organism>
<dbReference type="PROSITE" id="PS50176">
    <property type="entry name" value="ARM_REPEAT"/>
    <property type="match status" value="2"/>
</dbReference>
<evidence type="ECO:0000313" key="5">
    <source>
        <dbReference type="Proteomes" id="UP000887578"/>
    </source>
</evidence>
<evidence type="ECO:0000313" key="6">
    <source>
        <dbReference type="WBParaSite" id="PDA_v2.g27119.t1"/>
    </source>
</evidence>
<dbReference type="Gene3D" id="1.25.10.10">
    <property type="entry name" value="Leucine-rich Repeat Variant"/>
    <property type="match status" value="1"/>
</dbReference>
<sequence length="306" mass="34344">MVVEESLIKQIVKFGNGPLKNQLKAVEKLCKNCDEICADKNALLKLLQTFVKFLVSKNPVIQKEGAYFLMSISENDLECTKAIIDENNALSKLINLLSSSNLEVLEQTLMCLGNIAADFPEEIVQANVLEPLTDCLNSNLNENIIKEAANLLRNISDIQQNIHPIVESGSIEPLINLLDSKTDRKIVEIILLTLFNIISCNVENCNIVLDHPNISKAMNQLLNRVGAIKLLASQFIEKAISYGEIQTDKIVDEDFIPILIKQINSGTNNDKIKIVSLFMLHIETKVLFLVRCLAKCFCWHSKNRQI</sequence>
<protein>
    <submittedName>
        <fullName evidence="6">Uncharacterized protein</fullName>
    </submittedName>
</protein>
<evidence type="ECO:0000256" key="4">
    <source>
        <dbReference type="PROSITE-ProRule" id="PRU00259"/>
    </source>
</evidence>
<dbReference type="Pfam" id="PF00514">
    <property type="entry name" value="Arm"/>
    <property type="match status" value="2"/>
</dbReference>
<dbReference type="PANTHER" id="PTHR23316">
    <property type="entry name" value="IMPORTIN ALPHA"/>
    <property type="match status" value="1"/>
</dbReference>
<dbReference type="InterPro" id="IPR016024">
    <property type="entry name" value="ARM-type_fold"/>
</dbReference>
<dbReference type="AlphaFoldDB" id="A0A914QCS8"/>
<evidence type="ECO:0000256" key="2">
    <source>
        <dbReference type="ARBA" id="ARBA00022448"/>
    </source>
</evidence>
<dbReference type="InterPro" id="IPR011989">
    <property type="entry name" value="ARM-like"/>
</dbReference>
<dbReference type="Proteomes" id="UP000887578">
    <property type="component" value="Unplaced"/>
</dbReference>
<evidence type="ECO:0000256" key="3">
    <source>
        <dbReference type="ARBA" id="ARBA00022927"/>
    </source>
</evidence>
<proteinExistence type="inferred from homology"/>
<evidence type="ECO:0000256" key="1">
    <source>
        <dbReference type="ARBA" id="ARBA00010394"/>
    </source>
</evidence>
<keyword evidence="5" id="KW-1185">Reference proteome</keyword>
<reference evidence="6" key="1">
    <citation type="submission" date="2022-11" db="UniProtKB">
        <authorList>
            <consortium name="WormBaseParasite"/>
        </authorList>
    </citation>
    <scope>IDENTIFICATION</scope>
</reference>
<dbReference type="SUPFAM" id="SSF48371">
    <property type="entry name" value="ARM repeat"/>
    <property type="match status" value="1"/>
</dbReference>
<accession>A0A914QCS8</accession>
<dbReference type="InterPro" id="IPR000225">
    <property type="entry name" value="Armadillo"/>
</dbReference>
<name>A0A914QCS8_9BILA</name>
<comment type="similarity">
    <text evidence="1">Belongs to the importin alpha family.</text>
</comment>
<keyword evidence="3" id="KW-0653">Protein transport</keyword>
<dbReference type="WBParaSite" id="PDA_v2.g27119.t1">
    <property type="protein sequence ID" value="PDA_v2.g27119.t1"/>
    <property type="gene ID" value="PDA_v2.g27119"/>
</dbReference>
<feature type="repeat" description="ARM" evidence="4">
    <location>
        <begin position="127"/>
        <end position="170"/>
    </location>
</feature>